<feature type="compositionally biased region" description="Polar residues" evidence="1">
    <location>
        <begin position="9"/>
        <end position="25"/>
    </location>
</feature>
<dbReference type="AlphaFoldDB" id="A0A8H7AG16"/>
<keyword evidence="2" id="KW-0812">Transmembrane</keyword>
<feature type="transmembrane region" description="Helical" evidence="2">
    <location>
        <begin position="153"/>
        <end position="176"/>
    </location>
</feature>
<protein>
    <submittedName>
        <fullName evidence="3">Uncharacterized protein</fullName>
    </submittedName>
</protein>
<feature type="compositionally biased region" description="Polar residues" evidence="1">
    <location>
        <begin position="95"/>
        <end position="105"/>
    </location>
</feature>
<organism evidence="3 4">
    <name type="scientific">Endocarpon pusillum</name>
    <dbReference type="NCBI Taxonomy" id="364733"/>
    <lineage>
        <taxon>Eukaryota</taxon>
        <taxon>Fungi</taxon>
        <taxon>Dikarya</taxon>
        <taxon>Ascomycota</taxon>
        <taxon>Pezizomycotina</taxon>
        <taxon>Eurotiomycetes</taxon>
        <taxon>Chaetothyriomycetidae</taxon>
        <taxon>Verrucariales</taxon>
        <taxon>Verrucariaceae</taxon>
        <taxon>Endocarpon</taxon>
    </lineage>
</organism>
<dbReference type="OrthoDB" id="5387214at2759"/>
<keyword evidence="2" id="KW-0472">Membrane</keyword>
<sequence length="195" mass="20856">MPSFDEKPLTTSVRPPAASTTSSSDKLPRVHLLPAHNYLASKEGSLCPPKGEFDPCQTSNPCSPFYNHDTPRGSMDNFKSKSSLHVSVRDLEAQNGLTPSQTNDPRPSPADGGALKPWTTSMGILGREKSRCLTKPKQRGCHCMSNLPKSQRFLIKLLIALVIVGAMVGIGVGISLKVGGGVYKNQNSTAKIGNV</sequence>
<evidence type="ECO:0000256" key="1">
    <source>
        <dbReference type="SAM" id="MobiDB-lite"/>
    </source>
</evidence>
<reference evidence="3" key="1">
    <citation type="submission" date="2020-02" db="EMBL/GenBank/DDBJ databases">
        <authorList>
            <person name="Palmer J.M."/>
        </authorList>
    </citation>
    <scope>NUCLEOTIDE SEQUENCE</scope>
    <source>
        <strain evidence="3">EPUS1.4</strain>
        <tissue evidence="3">Thallus</tissue>
    </source>
</reference>
<evidence type="ECO:0000256" key="2">
    <source>
        <dbReference type="SAM" id="Phobius"/>
    </source>
</evidence>
<accession>A0A8H7AG16</accession>
<evidence type="ECO:0000313" key="3">
    <source>
        <dbReference type="EMBL" id="KAF7506362.1"/>
    </source>
</evidence>
<keyword evidence="2" id="KW-1133">Transmembrane helix</keyword>
<name>A0A8H7AG16_9EURO</name>
<keyword evidence="4" id="KW-1185">Reference proteome</keyword>
<comment type="caution">
    <text evidence="3">The sequence shown here is derived from an EMBL/GenBank/DDBJ whole genome shotgun (WGS) entry which is preliminary data.</text>
</comment>
<proteinExistence type="predicted"/>
<evidence type="ECO:0000313" key="4">
    <source>
        <dbReference type="Proteomes" id="UP000606974"/>
    </source>
</evidence>
<feature type="region of interest" description="Disordered" evidence="1">
    <location>
        <begin position="95"/>
        <end position="116"/>
    </location>
</feature>
<dbReference type="Proteomes" id="UP000606974">
    <property type="component" value="Unassembled WGS sequence"/>
</dbReference>
<gene>
    <name evidence="3" type="ORF">GJ744_011828</name>
</gene>
<feature type="region of interest" description="Disordered" evidence="1">
    <location>
        <begin position="1"/>
        <end position="30"/>
    </location>
</feature>
<dbReference type="EMBL" id="JAACFV010000088">
    <property type="protein sequence ID" value="KAF7506362.1"/>
    <property type="molecule type" value="Genomic_DNA"/>
</dbReference>